<feature type="compositionally biased region" description="Acidic residues" evidence="8">
    <location>
        <begin position="352"/>
        <end position="376"/>
    </location>
</feature>
<dbReference type="Pfam" id="PF00004">
    <property type="entry name" value="AAA"/>
    <property type="match status" value="2"/>
</dbReference>
<feature type="compositionally biased region" description="Polar residues" evidence="8">
    <location>
        <begin position="1514"/>
        <end position="1549"/>
    </location>
</feature>
<dbReference type="Gene3D" id="3.40.50.300">
    <property type="entry name" value="P-loop containing nucleotide triphosphate hydrolases"/>
    <property type="match status" value="2"/>
</dbReference>
<feature type="compositionally biased region" description="Basic and acidic residues" evidence="8">
    <location>
        <begin position="255"/>
        <end position="268"/>
    </location>
</feature>
<comment type="subcellular location">
    <subcellularLocation>
        <location evidence="1">Nucleus</location>
    </subcellularLocation>
</comment>
<keyword evidence="7" id="KW-0539">Nucleus</keyword>
<name>A0A0M8N1I9_ESCWE</name>
<dbReference type="Gene3D" id="1.10.8.60">
    <property type="match status" value="1"/>
</dbReference>
<dbReference type="OrthoDB" id="5421at2759"/>
<evidence type="ECO:0000256" key="7">
    <source>
        <dbReference type="ARBA" id="ARBA00023242"/>
    </source>
</evidence>
<dbReference type="GO" id="GO:0006337">
    <property type="term" value="P:nucleosome disassembly"/>
    <property type="evidence" value="ECO:0007669"/>
    <property type="project" value="TreeGrafter"/>
</dbReference>
<gene>
    <name evidence="10" type="ORF">ESCO_002410</name>
</gene>
<dbReference type="InterPro" id="IPR003960">
    <property type="entry name" value="ATPase_AAA_CS"/>
</dbReference>
<feature type="compositionally biased region" description="Polar residues" evidence="8">
    <location>
        <begin position="219"/>
        <end position="235"/>
    </location>
</feature>
<dbReference type="CDD" id="cd05491">
    <property type="entry name" value="Bromo_TBP7_like"/>
    <property type="match status" value="1"/>
</dbReference>
<feature type="region of interest" description="Disordered" evidence="8">
    <location>
        <begin position="1614"/>
        <end position="1657"/>
    </location>
</feature>
<dbReference type="Proteomes" id="UP000053831">
    <property type="component" value="Unassembled WGS sequence"/>
</dbReference>
<evidence type="ECO:0000256" key="1">
    <source>
        <dbReference type="ARBA" id="ARBA00004123"/>
    </source>
</evidence>
<dbReference type="InterPro" id="IPR003593">
    <property type="entry name" value="AAA+_ATPase"/>
</dbReference>
<feature type="compositionally biased region" description="Basic residues" evidence="8">
    <location>
        <begin position="35"/>
        <end position="54"/>
    </location>
</feature>
<proteinExistence type="inferred from homology"/>
<dbReference type="PANTHER" id="PTHR23069:SF0">
    <property type="entry name" value="TAT-BINDING HOMOLOG 7"/>
    <property type="match status" value="1"/>
</dbReference>
<evidence type="ECO:0000256" key="2">
    <source>
        <dbReference type="ARBA" id="ARBA00006914"/>
    </source>
</evidence>
<dbReference type="Pfam" id="PF17862">
    <property type="entry name" value="AAA_lid_3"/>
    <property type="match status" value="1"/>
</dbReference>
<feature type="compositionally biased region" description="Low complexity" evidence="8">
    <location>
        <begin position="1614"/>
        <end position="1627"/>
    </location>
</feature>
<feature type="compositionally biased region" description="Acidic residues" evidence="8">
    <location>
        <begin position="429"/>
        <end position="441"/>
    </location>
</feature>
<feature type="compositionally biased region" description="Basic and acidic residues" evidence="8">
    <location>
        <begin position="1634"/>
        <end position="1644"/>
    </location>
</feature>
<feature type="domain" description="AAA+ ATPase" evidence="9">
    <location>
        <begin position="708"/>
        <end position="849"/>
    </location>
</feature>
<evidence type="ECO:0000259" key="9">
    <source>
        <dbReference type="SMART" id="SM00382"/>
    </source>
</evidence>
<feature type="region of interest" description="Disordered" evidence="8">
    <location>
        <begin position="546"/>
        <end position="572"/>
    </location>
</feature>
<keyword evidence="4" id="KW-0378">Hydrolase</keyword>
<feature type="compositionally biased region" description="Basic residues" evidence="8">
    <location>
        <begin position="410"/>
        <end position="421"/>
    </location>
</feature>
<feature type="region of interest" description="Disordered" evidence="8">
    <location>
        <begin position="1510"/>
        <end position="1579"/>
    </location>
</feature>
<feature type="region of interest" description="Disordered" evidence="8">
    <location>
        <begin position="1417"/>
        <end position="1484"/>
    </location>
</feature>
<evidence type="ECO:0000256" key="8">
    <source>
        <dbReference type="SAM" id="MobiDB-lite"/>
    </source>
</evidence>
<evidence type="ECO:0000313" key="11">
    <source>
        <dbReference type="Proteomes" id="UP000053831"/>
    </source>
</evidence>
<evidence type="ECO:0000256" key="4">
    <source>
        <dbReference type="ARBA" id="ARBA00022801"/>
    </source>
</evidence>
<keyword evidence="6" id="KW-0103">Bromodomain</keyword>
<dbReference type="PANTHER" id="PTHR23069">
    <property type="entry name" value="AAA DOMAIN-CONTAINING"/>
    <property type="match status" value="1"/>
</dbReference>
<dbReference type="InterPro" id="IPR027417">
    <property type="entry name" value="P-loop_NTPase"/>
</dbReference>
<sequence length="1737" mass="189733">MKMGSKRKRAYEEFDPNKSDSEDENFDPTEAAPRKGSKKPRSTKGAKPGRKKSSHYGGSDIDEDDEVLSDSQEETSAGDGSRDGSSAAAADDDDDDDDDDAPLNAAGRRTRKVAAKARTYRESSEGEEDEEEDGEEEQEEEVVVVVKEDEEPDQRASKDLDNNDGPDPEADHLSHKKKEQTEPSSRRLVKLKVPKPISAQGTRRTRANHKPEDADGFVQLSTSGRHAVATTGSRSKSPETARNARATRATKSVKKAPEPVKDVIEESSHAQMQDADDFDELSHDVDAAMKQAPAPAPQGDEPMIDLNKDGAPNDEGDGGLQGGVTSDLQATGEDLAAVLDKQDDTIVNDAPAVEDDDNDNDNGDDNGGDDDDDDDDVRTGRRPRQSRLAQENAGEKAEPGHGSDTAQQIRRSRRLTKKSGMKKATEPSSDFEPEPGDDSDAEGSGSDRDKNMEDDGDHVEEGPSSRGRQTRQKAQSAQKARRRDSSLDDEPDIDMEELSEEARQLRQSSRQGRRGARGGSPITYEKRRKRQTVNYYMAPLHAATIEDEAEEQAPTPSRNRRRAGGAAGWDRSLNTTFGPFGGGGGGSILGGPWGTGATGGVDSDSSDDEMMHRSNAAGNVGMTPTTAGPPGGLIPGAVGLGIDGVGATPNLGKIKDRKALADADPLGVDLNVDFSKVGGLQGHIDQLKEMVQLPLLYPELFTRFHVTPPRGVLFHGPPGTGKTLLARALANSVGSSGQKISFYMRKGADALSKWVGEAEKQLRLLFEEARRTQPSIIFFDEIDGLAPVRSSKQEQIHASIVSTLLALMDGMDGRGQVIVIGATNRPDNIDPALRRPGRFDREFYFPLPDLDGRRSILDIHTKDWGLSDSFKMSLAENTKGYGGADLRALCTEAALNAIQRSYPQIYSTKEKLLVDPARISVHASDFMISVKKMIPSSERSATSGARPLPPSIEPLLRDQLSEAKRALEALLPRKKKITALEEAMFEQFDDADHGFGREALHQEFERSRVFRPRFLILGAHGMGQGYLASAILHHFEGIHVQNFDLPSLLADGRSMEQVIVGLFTEVRRHKPSVIYIPNIDAWYATLANTVAFITFQTMLKSIAPTDPVLLLATADTEVKELPDELLRLFFGFSRKNRMEIQRPRRDNRMEYFSKTLKYIKKKPAEFPDLENRKKRILEELPLAPAQEPKPPTKDEVKALKKKDHQLLNALKIQLQPIMDQITRKYRKFRQPVIPQSQIDYLFAESDPDFVRPDIVEADKRPFEIVKDKHGNDVLRDTVTGKCYYNLETTTIEERLSNGFYARPKDFLFDIKALAKDAKNFGDKERTLKANELLSNVEVDVASIENSSTHVDWEALYRRQQQRAKEAVEKERKRKAMQSVLEIVESDISGNASESQGALILGEPVPANRTTARFIVRSPLSNGHGKGSPAGTPRKNGISHDFGDVDAKMGGVDDDDDVVVQPVRSVTDQTPPMGPPPRTESITSGRMLAGMSQISQRSAMTSLPAGVSPSAVVNEASTTKTSDPSSRSQLGSSWSFAQANNSNGTPSRVLSSGLGHDGGENGNGNGDGNGDDADIPDTLRISFGGEESSLMNAASQALPPNHVASGSCISGRAKSSVLPLSQQSPLTSRAGSARHPLDGHADDGQSNRNPGSSSSQPLEVDGAIESFLVQVTQSTSGCSIEQLEQVNREMMDGIWRTRHEWNRMKVLDCVMGVFNDTIRDIEDMQRTDPASQVKDAGL</sequence>
<reference evidence="10 11" key="1">
    <citation type="submission" date="2015-07" db="EMBL/GenBank/DDBJ databases">
        <title>The genome of the fungus Escovopsis weberi, a specialized disease agent of ant agriculture.</title>
        <authorList>
            <person name="de Man T.J."/>
            <person name="Stajich J.E."/>
            <person name="Kubicek C.P."/>
            <person name="Chenthamara K."/>
            <person name="Atanasova L."/>
            <person name="Druzhinina I.S."/>
            <person name="Birnbaum S."/>
            <person name="Barribeau S.M."/>
            <person name="Teiling C."/>
            <person name="Suen G."/>
            <person name="Currie C."/>
            <person name="Gerardo N.M."/>
        </authorList>
    </citation>
    <scope>NUCLEOTIDE SEQUENCE [LARGE SCALE GENOMIC DNA]</scope>
</reference>
<feature type="compositionally biased region" description="Basic and acidic residues" evidence="8">
    <location>
        <begin position="169"/>
        <end position="185"/>
    </location>
</feature>
<evidence type="ECO:0000256" key="5">
    <source>
        <dbReference type="ARBA" id="ARBA00022840"/>
    </source>
</evidence>
<dbReference type="InterPro" id="IPR041569">
    <property type="entry name" value="AAA_lid_3"/>
</dbReference>
<comment type="caution">
    <text evidence="10">The sequence shown here is derived from an EMBL/GenBank/DDBJ whole genome shotgun (WGS) entry which is preliminary data.</text>
</comment>
<evidence type="ECO:0000256" key="6">
    <source>
        <dbReference type="ARBA" id="ARBA00023117"/>
    </source>
</evidence>
<keyword evidence="3" id="KW-0547">Nucleotide-binding</keyword>
<keyword evidence="11" id="KW-1185">Reference proteome</keyword>
<dbReference type="GO" id="GO:0016887">
    <property type="term" value="F:ATP hydrolysis activity"/>
    <property type="evidence" value="ECO:0007669"/>
    <property type="project" value="InterPro"/>
</dbReference>
<dbReference type="FunFam" id="3.40.50.300:FF:000061">
    <property type="entry name" value="ATPase family, AAA domain-containing 2"/>
    <property type="match status" value="1"/>
</dbReference>
<feature type="compositionally biased region" description="Low complexity" evidence="8">
    <location>
        <begin position="240"/>
        <end position="250"/>
    </location>
</feature>
<dbReference type="GO" id="GO:0003682">
    <property type="term" value="F:chromatin binding"/>
    <property type="evidence" value="ECO:0007669"/>
    <property type="project" value="TreeGrafter"/>
</dbReference>
<feature type="compositionally biased region" description="Low complexity" evidence="8">
    <location>
        <begin position="1458"/>
        <end position="1467"/>
    </location>
</feature>
<dbReference type="GO" id="GO:0045815">
    <property type="term" value="P:transcription initiation-coupled chromatin remodeling"/>
    <property type="evidence" value="ECO:0007669"/>
    <property type="project" value="TreeGrafter"/>
</dbReference>
<dbReference type="EMBL" id="LGSR01000022">
    <property type="protein sequence ID" value="KOS17861.1"/>
    <property type="molecule type" value="Genomic_DNA"/>
</dbReference>
<dbReference type="GO" id="GO:0042393">
    <property type="term" value="F:histone binding"/>
    <property type="evidence" value="ECO:0007669"/>
    <property type="project" value="TreeGrafter"/>
</dbReference>
<dbReference type="GO" id="GO:0006334">
    <property type="term" value="P:nucleosome assembly"/>
    <property type="evidence" value="ECO:0007669"/>
    <property type="project" value="TreeGrafter"/>
</dbReference>
<dbReference type="FunFam" id="3.40.50.300:FF:001218">
    <property type="entry name" value="AAA family ATPase, putative"/>
    <property type="match status" value="1"/>
</dbReference>
<feature type="compositionally biased region" description="Acidic residues" evidence="8">
    <location>
        <begin position="90"/>
        <end position="101"/>
    </location>
</feature>
<feature type="compositionally biased region" description="Acidic residues" evidence="8">
    <location>
        <begin position="125"/>
        <end position="152"/>
    </location>
</feature>
<comment type="similarity">
    <text evidence="2">Belongs to the AAA ATPase family.</text>
</comment>
<dbReference type="PROSITE" id="PS00674">
    <property type="entry name" value="AAA"/>
    <property type="match status" value="1"/>
</dbReference>
<accession>A0A0M8N1I9</accession>
<keyword evidence="5" id="KW-0067">ATP-binding</keyword>
<evidence type="ECO:0000313" key="10">
    <source>
        <dbReference type="EMBL" id="KOS17861.1"/>
    </source>
</evidence>
<dbReference type="InterPro" id="IPR045199">
    <property type="entry name" value="ATAD2-like"/>
</dbReference>
<feature type="region of interest" description="Disordered" evidence="8">
    <location>
        <begin position="1"/>
        <end position="530"/>
    </location>
</feature>
<protein>
    <submittedName>
        <fullName evidence="10">Putative AAA domain-containing protein</fullName>
    </submittedName>
</protein>
<dbReference type="SUPFAM" id="SSF52540">
    <property type="entry name" value="P-loop containing nucleoside triphosphate hydrolases"/>
    <property type="match status" value="2"/>
</dbReference>
<feature type="compositionally biased region" description="Basic and acidic residues" evidence="8">
    <location>
        <begin position="445"/>
        <end position="463"/>
    </location>
</feature>
<feature type="compositionally biased region" description="Acidic residues" evidence="8">
    <location>
        <begin position="487"/>
        <end position="499"/>
    </location>
</feature>
<dbReference type="GO" id="GO:0005524">
    <property type="term" value="F:ATP binding"/>
    <property type="evidence" value="ECO:0007669"/>
    <property type="project" value="UniProtKB-KW"/>
</dbReference>
<dbReference type="STRING" id="150374.A0A0M8N1I9"/>
<dbReference type="InterPro" id="IPR003959">
    <property type="entry name" value="ATPase_AAA_core"/>
</dbReference>
<feature type="compositionally biased region" description="Low complexity" evidence="8">
    <location>
        <begin position="77"/>
        <end position="89"/>
    </location>
</feature>
<dbReference type="GO" id="GO:0005634">
    <property type="term" value="C:nucleus"/>
    <property type="evidence" value="ECO:0007669"/>
    <property type="project" value="UniProtKB-SubCell"/>
</dbReference>
<feature type="compositionally biased region" description="Basic and acidic residues" evidence="8">
    <location>
        <begin position="10"/>
        <end position="20"/>
    </location>
</feature>
<feature type="compositionally biased region" description="Polar residues" evidence="8">
    <location>
        <begin position="1645"/>
        <end position="1656"/>
    </location>
</feature>
<feature type="compositionally biased region" description="Acidic residues" evidence="8">
    <location>
        <begin position="60"/>
        <end position="73"/>
    </location>
</feature>
<organism evidence="10 11">
    <name type="scientific">Escovopsis weberi</name>
    <dbReference type="NCBI Taxonomy" id="150374"/>
    <lineage>
        <taxon>Eukaryota</taxon>
        <taxon>Fungi</taxon>
        <taxon>Dikarya</taxon>
        <taxon>Ascomycota</taxon>
        <taxon>Pezizomycotina</taxon>
        <taxon>Sordariomycetes</taxon>
        <taxon>Hypocreomycetidae</taxon>
        <taxon>Hypocreales</taxon>
        <taxon>Hypocreaceae</taxon>
        <taxon>Escovopsis</taxon>
    </lineage>
</organism>
<dbReference type="SMART" id="SM00382">
    <property type="entry name" value="AAA"/>
    <property type="match status" value="1"/>
</dbReference>
<evidence type="ECO:0000256" key="3">
    <source>
        <dbReference type="ARBA" id="ARBA00022741"/>
    </source>
</evidence>